<organism evidence="1 2">
    <name type="scientific">Cladophialophora bantiana (strain ATCC 10958 / CBS 173.52 / CDC B-1940 / NIH 8579)</name>
    <name type="common">Xylohypha bantiana</name>
    <dbReference type="NCBI Taxonomy" id="1442370"/>
    <lineage>
        <taxon>Eukaryota</taxon>
        <taxon>Fungi</taxon>
        <taxon>Dikarya</taxon>
        <taxon>Ascomycota</taxon>
        <taxon>Pezizomycotina</taxon>
        <taxon>Eurotiomycetes</taxon>
        <taxon>Chaetothyriomycetidae</taxon>
        <taxon>Chaetothyriales</taxon>
        <taxon>Herpotrichiellaceae</taxon>
        <taxon>Cladophialophora</taxon>
    </lineage>
</organism>
<gene>
    <name evidence="1" type="ORF">Z519_06725</name>
</gene>
<dbReference type="AlphaFoldDB" id="A0A0D2ESM3"/>
<keyword evidence="2" id="KW-1185">Reference proteome</keyword>
<dbReference type="OrthoDB" id="9986861at2759"/>
<dbReference type="HOGENOM" id="CLU_148785_0_0_1"/>
<dbReference type="GeneID" id="27699653"/>
<sequence>METQVPFVNGESDSPSKSILTISLAKYLAGHDISEIIEEDWSSKATPEQQRRFNNQGFNLDPLHEEATLAALNDKLQEQAWDGVIVGWCTRGSKQFTVLFEKVVRLAAEEVVRREKNQLDGDRPLKLMFCEGPDDLVNTTLRTFGR</sequence>
<reference evidence="1" key="1">
    <citation type="submission" date="2015-01" db="EMBL/GenBank/DDBJ databases">
        <title>The Genome Sequence of Cladophialophora bantiana CBS 173.52.</title>
        <authorList>
            <consortium name="The Broad Institute Genomics Platform"/>
            <person name="Cuomo C."/>
            <person name="de Hoog S."/>
            <person name="Gorbushina A."/>
            <person name="Stielow B."/>
            <person name="Teixiera M."/>
            <person name="Abouelleil A."/>
            <person name="Chapman S.B."/>
            <person name="Priest M."/>
            <person name="Young S.K."/>
            <person name="Wortman J."/>
            <person name="Nusbaum C."/>
            <person name="Birren B."/>
        </authorList>
    </citation>
    <scope>NUCLEOTIDE SEQUENCE [LARGE SCALE GENOMIC DNA]</scope>
    <source>
        <strain evidence="1">CBS 173.52</strain>
    </source>
</reference>
<evidence type="ECO:0000313" key="1">
    <source>
        <dbReference type="EMBL" id="KIW92876.1"/>
    </source>
</evidence>
<evidence type="ECO:0000313" key="2">
    <source>
        <dbReference type="Proteomes" id="UP000053789"/>
    </source>
</evidence>
<dbReference type="EMBL" id="KN846988">
    <property type="protein sequence ID" value="KIW92876.1"/>
    <property type="molecule type" value="Genomic_DNA"/>
</dbReference>
<dbReference type="VEuPathDB" id="FungiDB:Z519_06725"/>
<dbReference type="RefSeq" id="XP_016619545.1">
    <property type="nucleotide sequence ID" value="XM_016764463.1"/>
</dbReference>
<dbReference type="Proteomes" id="UP000053789">
    <property type="component" value="Unassembled WGS sequence"/>
</dbReference>
<protein>
    <submittedName>
        <fullName evidence="1">Uncharacterized protein</fullName>
    </submittedName>
</protein>
<name>A0A0D2ESM3_CLAB1</name>
<accession>A0A0D2ESM3</accession>
<proteinExistence type="predicted"/>